<evidence type="ECO:0000313" key="1">
    <source>
        <dbReference type="EMBL" id="TKB96535.1"/>
    </source>
</evidence>
<dbReference type="EMBL" id="SWBO01000017">
    <property type="protein sequence ID" value="TKB96535.1"/>
    <property type="molecule type" value="Genomic_DNA"/>
</dbReference>
<comment type="caution">
    <text evidence="1">The sequence shown here is derived from an EMBL/GenBank/DDBJ whole genome shotgun (WGS) entry which is preliminary data.</text>
</comment>
<dbReference type="RefSeq" id="WP_205943189.1">
    <property type="nucleotide sequence ID" value="NZ_SWBO01000017.1"/>
</dbReference>
<reference evidence="1 2" key="1">
    <citation type="submission" date="2019-04" db="EMBL/GenBank/DDBJ databases">
        <title>Pedobacter sp. AR-2-6 sp. nov., isolated from Arctic soil.</title>
        <authorList>
            <person name="Dahal R.H."/>
            <person name="Kim D.-U."/>
        </authorList>
    </citation>
    <scope>NUCLEOTIDE SEQUENCE [LARGE SCALE GENOMIC DNA]</scope>
    <source>
        <strain evidence="1 2">AR-2-6</strain>
    </source>
</reference>
<gene>
    <name evidence="1" type="ORF">FA045_17900</name>
</gene>
<name>A0A4U1BVW0_9SPHI</name>
<sequence>MAKQIKSESTRLKIGNIIHNVYFWLKDGISKTEEEIFALLRATCKDTTCTNPKLWQSSTHA</sequence>
<protein>
    <submittedName>
        <fullName evidence="1">Uncharacterized protein</fullName>
    </submittedName>
</protein>
<accession>A0A4U1BVW0</accession>
<proteinExistence type="predicted"/>
<dbReference type="Proteomes" id="UP000310477">
    <property type="component" value="Unassembled WGS sequence"/>
</dbReference>
<dbReference type="AlphaFoldDB" id="A0A4U1BVW0"/>
<organism evidence="1 2">
    <name type="scientific">Pedobacter cryotolerans</name>
    <dbReference type="NCBI Taxonomy" id="2571270"/>
    <lineage>
        <taxon>Bacteria</taxon>
        <taxon>Pseudomonadati</taxon>
        <taxon>Bacteroidota</taxon>
        <taxon>Sphingobacteriia</taxon>
        <taxon>Sphingobacteriales</taxon>
        <taxon>Sphingobacteriaceae</taxon>
        <taxon>Pedobacter</taxon>
    </lineage>
</organism>
<evidence type="ECO:0000313" key="2">
    <source>
        <dbReference type="Proteomes" id="UP000310477"/>
    </source>
</evidence>
<keyword evidence="2" id="KW-1185">Reference proteome</keyword>